<dbReference type="EMBL" id="JAWWNJ010000164">
    <property type="protein sequence ID" value="KAK6977853.1"/>
    <property type="molecule type" value="Genomic_DNA"/>
</dbReference>
<accession>A0AAV9ZC03</accession>
<evidence type="ECO:0000313" key="2">
    <source>
        <dbReference type="Proteomes" id="UP001362999"/>
    </source>
</evidence>
<evidence type="ECO:0000313" key="1">
    <source>
        <dbReference type="EMBL" id="KAK6977853.1"/>
    </source>
</evidence>
<dbReference type="AlphaFoldDB" id="A0AAV9ZC03"/>
<protein>
    <submittedName>
        <fullName evidence="1">Uncharacterized protein</fullName>
    </submittedName>
</protein>
<comment type="caution">
    <text evidence="1">The sequence shown here is derived from an EMBL/GenBank/DDBJ whole genome shotgun (WGS) entry which is preliminary data.</text>
</comment>
<gene>
    <name evidence="1" type="ORF">R3P38DRAFT_3294858</name>
</gene>
<reference evidence="1 2" key="1">
    <citation type="journal article" date="2024" name="J Genomics">
        <title>Draft genome sequencing and assembly of Favolaschia claudopus CIRM-BRFM 2984 isolated from oak limbs.</title>
        <authorList>
            <person name="Navarro D."/>
            <person name="Drula E."/>
            <person name="Chaduli D."/>
            <person name="Cazenave R."/>
            <person name="Ahrendt S."/>
            <person name="Wang J."/>
            <person name="Lipzen A."/>
            <person name="Daum C."/>
            <person name="Barry K."/>
            <person name="Grigoriev I.V."/>
            <person name="Favel A."/>
            <person name="Rosso M.N."/>
            <person name="Martin F."/>
        </authorList>
    </citation>
    <scope>NUCLEOTIDE SEQUENCE [LARGE SCALE GENOMIC DNA]</scope>
    <source>
        <strain evidence="1 2">CIRM-BRFM 2984</strain>
    </source>
</reference>
<dbReference type="Proteomes" id="UP001362999">
    <property type="component" value="Unassembled WGS sequence"/>
</dbReference>
<keyword evidence="2" id="KW-1185">Reference proteome</keyword>
<name>A0AAV9ZC03_9AGAR</name>
<sequence>MCRIRLQSLPPPLLALTYTRLLMMWRLTARPSSSKPYLYREQSPPPPSYRLKTRPSLTLSSCFDVEHVATSSRMLYPTTDSPYPSAPLRRCRPTHSSSDSRLFYPPQRTHRRSCCAGKHCHAYRGFSSTDHTFQSDTPQPPPSFRLSEFSSLMPFIKLGIHLTMPICYANFFSSGF</sequence>
<organism evidence="1 2">
    <name type="scientific">Favolaschia claudopus</name>
    <dbReference type="NCBI Taxonomy" id="2862362"/>
    <lineage>
        <taxon>Eukaryota</taxon>
        <taxon>Fungi</taxon>
        <taxon>Dikarya</taxon>
        <taxon>Basidiomycota</taxon>
        <taxon>Agaricomycotina</taxon>
        <taxon>Agaricomycetes</taxon>
        <taxon>Agaricomycetidae</taxon>
        <taxon>Agaricales</taxon>
        <taxon>Marasmiineae</taxon>
        <taxon>Mycenaceae</taxon>
        <taxon>Favolaschia</taxon>
    </lineage>
</organism>
<proteinExistence type="predicted"/>